<comment type="subcellular location">
    <subcellularLocation>
        <location evidence="3">Cytoplasm</location>
    </subcellularLocation>
</comment>
<feature type="region of interest" description="Disordered" evidence="6">
    <location>
        <begin position="1"/>
        <end position="66"/>
    </location>
</feature>
<keyword evidence="2 3" id="KW-0143">Chaperone</keyword>
<dbReference type="Gene3D" id="2.30.22.10">
    <property type="entry name" value="Head domain of nucleotide exchange factor GrpE"/>
    <property type="match status" value="1"/>
</dbReference>
<evidence type="ECO:0000256" key="5">
    <source>
        <dbReference type="RuleBase" id="RU004478"/>
    </source>
</evidence>
<evidence type="ECO:0000256" key="1">
    <source>
        <dbReference type="ARBA" id="ARBA00009054"/>
    </source>
</evidence>
<evidence type="ECO:0000256" key="4">
    <source>
        <dbReference type="RuleBase" id="RU000639"/>
    </source>
</evidence>
<dbReference type="Pfam" id="PF01025">
    <property type="entry name" value="GrpE"/>
    <property type="match status" value="1"/>
</dbReference>
<dbReference type="SUPFAM" id="SSF51064">
    <property type="entry name" value="Head domain of nucleotide exchange factor GrpE"/>
    <property type="match status" value="1"/>
</dbReference>
<protein>
    <recommendedName>
        <fullName evidence="3 4">Protein GrpE</fullName>
    </recommendedName>
    <alternativeName>
        <fullName evidence="3">HSP-70 cofactor</fullName>
    </alternativeName>
</protein>
<dbReference type="InterPro" id="IPR013805">
    <property type="entry name" value="GrpE_CC"/>
</dbReference>
<dbReference type="EMBL" id="JBHUHZ010000003">
    <property type="protein sequence ID" value="MFD2164071.1"/>
    <property type="molecule type" value="Genomic_DNA"/>
</dbReference>
<comment type="similarity">
    <text evidence="1 3 5">Belongs to the GrpE family.</text>
</comment>
<comment type="caution">
    <text evidence="7">The sequence shown here is derived from an EMBL/GenBank/DDBJ whole genome shotgun (WGS) entry which is preliminary data.</text>
</comment>
<evidence type="ECO:0000256" key="3">
    <source>
        <dbReference type="HAMAP-Rule" id="MF_01151"/>
    </source>
</evidence>
<dbReference type="Proteomes" id="UP001597387">
    <property type="component" value="Unassembled WGS sequence"/>
</dbReference>
<sequence>MKFSDMLKNKKKNQKPEVMNENNEVKPEIEQELEQVSEILSHQGDGGDSDNRPASDVQDQPSEEEKLKAELAEANNKYLRLYAEFDNYKRRTNKERIDLLQTAGKDVLVSLLPVVDDFDRALKSMETATDVSAVKEGIVLVQNKLKSILTQKGLKEMESVGTVFDADIHEAITNIPAPSDDLKGKVIDEVEKGYYLNDKVIRFAKVVVGA</sequence>
<dbReference type="InterPro" id="IPR000740">
    <property type="entry name" value="GrpE"/>
</dbReference>
<dbReference type="SUPFAM" id="SSF58014">
    <property type="entry name" value="Coiled-coil domain of nucleotide exchange factor GrpE"/>
    <property type="match status" value="1"/>
</dbReference>
<keyword evidence="3" id="KW-0963">Cytoplasm</keyword>
<dbReference type="HAMAP" id="MF_01151">
    <property type="entry name" value="GrpE"/>
    <property type="match status" value="1"/>
</dbReference>
<accession>A0ABW4ZR30</accession>
<dbReference type="PROSITE" id="PS01071">
    <property type="entry name" value="GRPE"/>
    <property type="match status" value="1"/>
</dbReference>
<keyword evidence="8" id="KW-1185">Reference proteome</keyword>
<proteinExistence type="inferred from homology"/>
<dbReference type="PRINTS" id="PR00773">
    <property type="entry name" value="GRPEPROTEIN"/>
</dbReference>
<evidence type="ECO:0000313" key="8">
    <source>
        <dbReference type="Proteomes" id="UP001597387"/>
    </source>
</evidence>
<gene>
    <name evidence="3" type="primary">grpE</name>
    <name evidence="7" type="ORF">ACFSJU_16805</name>
</gene>
<evidence type="ECO:0000313" key="7">
    <source>
        <dbReference type="EMBL" id="MFD2164071.1"/>
    </source>
</evidence>
<dbReference type="Gene3D" id="3.90.20.20">
    <property type="match status" value="1"/>
</dbReference>
<evidence type="ECO:0000256" key="2">
    <source>
        <dbReference type="ARBA" id="ARBA00023186"/>
    </source>
</evidence>
<dbReference type="InterPro" id="IPR009012">
    <property type="entry name" value="GrpE_head"/>
</dbReference>
<name>A0ABW4ZR30_9SPHI</name>
<dbReference type="RefSeq" id="WP_255904624.1">
    <property type="nucleotide sequence ID" value="NZ_JAFMZO010000004.1"/>
</dbReference>
<comment type="subunit">
    <text evidence="3">Homodimer.</text>
</comment>
<evidence type="ECO:0000256" key="6">
    <source>
        <dbReference type="SAM" id="MobiDB-lite"/>
    </source>
</evidence>
<organism evidence="7 8">
    <name type="scientific">Paradesertivirga mongoliensis</name>
    <dbReference type="NCBI Taxonomy" id="2100740"/>
    <lineage>
        <taxon>Bacteria</taxon>
        <taxon>Pseudomonadati</taxon>
        <taxon>Bacteroidota</taxon>
        <taxon>Sphingobacteriia</taxon>
        <taxon>Sphingobacteriales</taxon>
        <taxon>Sphingobacteriaceae</taxon>
        <taxon>Paradesertivirga</taxon>
    </lineage>
</organism>
<comment type="function">
    <text evidence="3 4">Participates actively in the response to hyperosmotic and heat shock by preventing the aggregation of stress-denatured proteins, in association with DnaK and GrpE. It is the nucleotide exchange factor for DnaK and may function as a thermosensor. Unfolded proteins bind initially to DnaJ; upon interaction with the DnaJ-bound protein, DnaK hydrolyzes its bound ATP, resulting in the formation of a stable complex. GrpE releases ADP from DnaK; ATP binding to DnaK triggers the release of the substrate protein, thus completing the reaction cycle. Several rounds of ATP-dependent interactions between DnaJ, DnaK and GrpE are required for fully efficient folding.</text>
</comment>
<dbReference type="PANTHER" id="PTHR21237:SF23">
    <property type="entry name" value="GRPE PROTEIN HOMOLOG, MITOCHONDRIAL"/>
    <property type="match status" value="1"/>
</dbReference>
<reference evidence="8" key="1">
    <citation type="journal article" date="2019" name="Int. J. Syst. Evol. Microbiol.">
        <title>The Global Catalogue of Microorganisms (GCM) 10K type strain sequencing project: providing services to taxonomists for standard genome sequencing and annotation.</title>
        <authorList>
            <consortium name="The Broad Institute Genomics Platform"/>
            <consortium name="The Broad Institute Genome Sequencing Center for Infectious Disease"/>
            <person name="Wu L."/>
            <person name="Ma J."/>
        </authorList>
    </citation>
    <scope>NUCLEOTIDE SEQUENCE [LARGE SCALE GENOMIC DNA]</scope>
    <source>
        <strain evidence="8">KCTC 42217</strain>
    </source>
</reference>
<dbReference type="CDD" id="cd00446">
    <property type="entry name" value="GrpE"/>
    <property type="match status" value="1"/>
</dbReference>
<dbReference type="PANTHER" id="PTHR21237">
    <property type="entry name" value="GRPE PROTEIN"/>
    <property type="match status" value="1"/>
</dbReference>
<keyword evidence="3 4" id="KW-0346">Stress response</keyword>